<dbReference type="RefSeq" id="XP_002847777.1">
    <property type="nucleotide sequence ID" value="XM_002847731.1"/>
</dbReference>
<evidence type="ECO:0000313" key="2">
    <source>
        <dbReference type="Proteomes" id="UP000002035"/>
    </source>
</evidence>
<reference evidence="2" key="1">
    <citation type="journal article" date="2012" name="MBio">
        <title>Comparative genome analysis of Trichophyton rubrum and related dermatophytes reveals candidate genes involved in infection.</title>
        <authorList>
            <person name="Martinez D.A."/>
            <person name="Oliver B.G."/>
            <person name="Graeser Y."/>
            <person name="Goldberg J.M."/>
            <person name="Li W."/>
            <person name="Martinez-Rossi N.M."/>
            <person name="Monod M."/>
            <person name="Shelest E."/>
            <person name="Barton R.C."/>
            <person name="Birch E."/>
            <person name="Brakhage A.A."/>
            <person name="Chen Z."/>
            <person name="Gurr S.J."/>
            <person name="Heiman D."/>
            <person name="Heitman J."/>
            <person name="Kosti I."/>
            <person name="Rossi A."/>
            <person name="Saif S."/>
            <person name="Samalova M."/>
            <person name="Saunders C.W."/>
            <person name="Shea T."/>
            <person name="Summerbell R.C."/>
            <person name="Xu J."/>
            <person name="Young S."/>
            <person name="Zeng Q."/>
            <person name="Birren B.W."/>
            <person name="Cuomo C.A."/>
            <person name="White T.C."/>
        </authorList>
    </citation>
    <scope>NUCLEOTIDE SEQUENCE [LARGE SCALE GENOMIC DNA]</scope>
    <source>
        <strain evidence="2">ATCC MYA-4605 / CBS 113480</strain>
    </source>
</reference>
<proteinExistence type="predicted"/>
<protein>
    <submittedName>
        <fullName evidence="1">Leucine rich repeat protein</fullName>
    </submittedName>
</protein>
<dbReference type="HOGENOM" id="CLU_018351_0_0_1"/>
<dbReference type="EMBL" id="DS995703">
    <property type="protein sequence ID" value="EEQ30464.1"/>
    <property type="molecule type" value="Genomic_DNA"/>
</dbReference>
<dbReference type="SUPFAM" id="SSF52047">
    <property type="entry name" value="RNI-like"/>
    <property type="match status" value="1"/>
</dbReference>
<dbReference type="Gene3D" id="3.80.10.10">
    <property type="entry name" value="Ribonuclease Inhibitor"/>
    <property type="match status" value="1"/>
</dbReference>
<keyword evidence="2" id="KW-1185">Reference proteome</keyword>
<dbReference type="VEuPathDB" id="FungiDB:MCYG_03283"/>
<gene>
    <name evidence="1" type="ORF">MCYG_03283</name>
</gene>
<dbReference type="Proteomes" id="UP000002035">
    <property type="component" value="Unassembled WGS sequence"/>
</dbReference>
<dbReference type="eggNOG" id="ENOG502S5T4">
    <property type="taxonomic scope" value="Eukaryota"/>
</dbReference>
<dbReference type="OrthoDB" id="9876299at2759"/>
<dbReference type="InterPro" id="IPR032675">
    <property type="entry name" value="LRR_dom_sf"/>
</dbReference>
<name>C5FL92_ARTOC</name>
<organism evidence="1 2">
    <name type="scientific">Arthroderma otae (strain ATCC MYA-4605 / CBS 113480)</name>
    <name type="common">Microsporum canis</name>
    <dbReference type="NCBI Taxonomy" id="554155"/>
    <lineage>
        <taxon>Eukaryota</taxon>
        <taxon>Fungi</taxon>
        <taxon>Dikarya</taxon>
        <taxon>Ascomycota</taxon>
        <taxon>Pezizomycotina</taxon>
        <taxon>Eurotiomycetes</taxon>
        <taxon>Eurotiomycetidae</taxon>
        <taxon>Onygenales</taxon>
        <taxon>Arthrodermataceae</taxon>
        <taxon>Microsporum</taxon>
    </lineage>
</organism>
<dbReference type="AlphaFoldDB" id="C5FL92"/>
<evidence type="ECO:0000313" key="1">
    <source>
        <dbReference type="EMBL" id="EEQ30464.1"/>
    </source>
</evidence>
<dbReference type="OMA" id="CKSIIWR"/>
<sequence length="520" mass="58955">MVKISYAEKKVYGVRIGRMLSRELRRRIPPGINANHAAEDPTVELDLTGKGLTDDGLSVFIDDLIQCMSYRDEDHPQGTVRLTELCLKANNLTVMSMMRLSEVIFLGSTTLTKVDVSNNSIRVTNEYERRSLSSFLNAFRYCFVLKKVDFSGNQLENAGFDVLSCMYFKSDFDFHNTNLISMILESNAEKPESANELKVYARKRGLRSVPYLVFTNTCTTPLCAFHLWNIVTAHDHPNSLLDFLPAGKNMAPSGLEGKKTGVVYTPNKGLSPLCQAFLELGNEIHCGMGNDNTTGVIRPEKETAEDRNRAKKAREVLRLKQIEMERVQKRIILSSIESYGIHSVRLWAITFKLLVAARAVLLDEKHRPQEAALWNSDETTGPFLRTRANYQTSLTSRIWSLNLTNGLSNVTRGTGGGFPSSILQRQPCSNRFKHSTNLRLKAAYRSKYRFGLTIYIWRDILAMAFDNRDILGREQQVRVVEYASDWTGIEQQISLQSARESEQIWSILSAVECLVYTFED</sequence>
<accession>C5FL92</accession>
<dbReference type="GeneID" id="9230539"/>